<dbReference type="EMBL" id="JACNYK010000001">
    <property type="protein sequence ID" value="MBD1424022.1"/>
    <property type="molecule type" value="Genomic_DNA"/>
</dbReference>
<name>A0ABR7XY82_9SPHI</name>
<dbReference type="Gene3D" id="1.10.30.50">
    <property type="match status" value="1"/>
</dbReference>
<evidence type="ECO:0000313" key="2">
    <source>
        <dbReference type="Proteomes" id="UP000606494"/>
    </source>
</evidence>
<dbReference type="RefSeq" id="WP_190307208.1">
    <property type="nucleotide sequence ID" value="NZ_JACNYK010000001.1"/>
</dbReference>
<gene>
    <name evidence="1" type="ORF">H8B17_00385</name>
</gene>
<comment type="caution">
    <text evidence="1">The sequence shown here is derived from an EMBL/GenBank/DDBJ whole genome shotgun (WGS) entry which is preliminary data.</text>
</comment>
<accession>A0ABR7XY82</accession>
<evidence type="ECO:0000313" key="1">
    <source>
        <dbReference type="EMBL" id="MBD1424022.1"/>
    </source>
</evidence>
<dbReference type="Proteomes" id="UP000606494">
    <property type="component" value="Unassembled WGS sequence"/>
</dbReference>
<reference evidence="1 2" key="1">
    <citation type="submission" date="2020-08" db="EMBL/GenBank/DDBJ databases">
        <title>Sphingobacterium sp. DN00404 isolated from aquaculture water.</title>
        <authorList>
            <person name="Zhang M."/>
        </authorList>
    </citation>
    <scope>NUCLEOTIDE SEQUENCE [LARGE SCALE GENOMIC DNA]</scope>
    <source>
        <strain evidence="1 2">KCTC 32294</strain>
    </source>
</reference>
<sequence>MFYIDQTTTSFIHARDEHYTNLRYIIKKKLLGKWFTEPHPKGLSRKINQVKNIHSSVRTFLNDDNNLKDVLIGTPDVLDKIKNKFTAKKQKDSVKNLFRYDAFIIKDEDQTFGFYNGYHLAENMPINTCVYCNRLYTHTIITDKREFIARPTFDHWFPKATFPLLSLSFYNLIPSCNVCNSSLKGMKTMALENTFHPYLKHAEDSRRMNFSFSYTLEDHLSAESKIVAHNKFSEDSISAMKMREIYEVHHEEIRELIYLKKAYSEGYISSLRSILKVPLSPEEIYRLAFGVYLEEDQLIRRPLSKLRKDILGELGLLK</sequence>
<keyword evidence="2" id="KW-1185">Reference proteome</keyword>
<protein>
    <recommendedName>
        <fullName evidence="3">HNH endonuclease</fullName>
    </recommendedName>
</protein>
<evidence type="ECO:0008006" key="3">
    <source>
        <dbReference type="Google" id="ProtNLM"/>
    </source>
</evidence>
<organism evidence="1 2">
    <name type="scientific">Sphingobacterium arenae</name>
    <dbReference type="NCBI Taxonomy" id="1280598"/>
    <lineage>
        <taxon>Bacteria</taxon>
        <taxon>Pseudomonadati</taxon>
        <taxon>Bacteroidota</taxon>
        <taxon>Sphingobacteriia</taxon>
        <taxon>Sphingobacteriales</taxon>
        <taxon>Sphingobacteriaceae</taxon>
        <taxon>Sphingobacterium</taxon>
    </lineage>
</organism>
<proteinExistence type="predicted"/>